<dbReference type="Proteomes" id="UP000257200">
    <property type="component" value="Unplaced"/>
</dbReference>
<dbReference type="STRING" id="80966.ENSAPOP00000018132"/>
<dbReference type="Pfam" id="PF00560">
    <property type="entry name" value="LRR_1"/>
    <property type="match status" value="1"/>
</dbReference>
<evidence type="ECO:0000313" key="4">
    <source>
        <dbReference type="Ensembl" id="ENSAPOP00000018132.1"/>
    </source>
</evidence>
<dbReference type="GeneTree" id="ENSGT00940000164558"/>
<organism evidence="4 5">
    <name type="scientific">Acanthochromis polyacanthus</name>
    <name type="common">spiny chromis</name>
    <dbReference type="NCBI Taxonomy" id="80966"/>
    <lineage>
        <taxon>Eukaryota</taxon>
        <taxon>Metazoa</taxon>
        <taxon>Chordata</taxon>
        <taxon>Craniata</taxon>
        <taxon>Vertebrata</taxon>
        <taxon>Euteleostomi</taxon>
        <taxon>Actinopterygii</taxon>
        <taxon>Neopterygii</taxon>
        <taxon>Teleostei</taxon>
        <taxon>Neoteleostei</taxon>
        <taxon>Acanthomorphata</taxon>
        <taxon>Ovalentaria</taxon>
        <taxon>Pomacentridae</taxon>
        <taxon>Acanthochromis</taxon>
    </lineage>
</organism>
<proteinExistence type="predicted"/>
<dbReference type="InterPro" id="IPR032675">
    <property type="entry name" value="LRR_dom_sf"/>
</dbReference>
<dbReference type="InParanoid" id="A0A3Q1FR58"/>
<dbReference type="SMART" id="SM00369">
    <property type="entry name" value="LRR_TYP"/>
    <property type="match status" value="5"/>
</dbReference>
<dbReference type="PROSITE" id="PS51450">
    <property type="entry name" value="LRR"/>
    <property type="match status" value="1"/>
</dbReference>
<dbReference type="GO" id="GO:0005737">
    <property type="term" value="C:cytoplasm"/>
    <property type="evidence" value="ECO:0007669"/>
    <property type="project" value="TreeGrafter"/>
</dbReference>
<dbReference type="Pfam" id="PF13855">
    <property type="entry name" value="LRR_8"/>
    <property type="match status" value="2"/>
</dbReference>
<sequence>AADGKSVVRALYGGATSLNLSSQRIKDVPKCVSRLTKLSVLLLNNNSISRLPVELLSLRQLAELNLGNNDLEEVPAVLGHLESLKKTLPVHDRWVLTNLVVLNLNHNLIQRLPPEIKSLTKLQHLSVLDNNLEEVPVEIGYLASLSEINLTSNKLSQLPQQLYQCKELTKLYAARNKLASLPEVVARFVLQEDRNRFSLIHRMLPRYPSLAALLACGSCCAVCLGPFLTTWLECVHFVRLKKDMKMKTLLTVPVRALVCSYKCFNREGHSFYGVATR</sequence>
<keyword evidence="3" id="KW-1133">Transmembrane helix</keyword>
<evidence type="ECO:0000256" key="3">
    <source>
        <dbReference type="SAM" id="Phobius"/>
    </source>
</evidence>
<keyword evidence="2" id="KW-0677">Repeat</keyword>
<reference evidence="4" key="1">
    <citation type="submission" date="2025-08" db="UniProtKB">
        <authorList>
            <consortium name="Ensembl"/>
        </authorList>
    </citation>
    <scope>IDENTIFICATION</scope>
</reference>
<evidence type="ECO:0000256" key="2">
    <source>
        <dbReference type="ARBA" id="ARBA00022737"/>
    </source>
</evidence>
<evidence type="ECO:0008006" key="6">
    <source>
        <dbReference type="Google" id="ProtNLM"/>
    </source>
</evidence>
<dbReference type="PANTHER" id="PTHR48051:SF1">
    <property type="entry name" value="RAS SUPPRESSOR PROTEIN 1"/>
    <property type="match status" value="1"/>
</dbReference>
<dbReference type="Gene3D" id="3.80.10.10">
    <property type="entry name" value="Ribonuclease Inhibitor"/>
    <property type="match status" value="2"/>
</dbReference>
<feature type="transmembrane region" description="Helical" evidence="3">
    <location>
        <begin position="210"/>
        <end position="238"/>
    </location>
</feature>
<keyword evidence="1" id="KW-0433">Leucine-rich repeat</keyword>
<dbReference type="SUPFAM" id="SSF52058">
    <property type="entry name" value="L domain-like"/>
    <property type="match status" value="1"/>
</dbReference>
<reference evidence="4" key="2">
    <citation type="submission" date="2025-09" db="UniProtKB">
        <authorList>
            <consortium name="Ensembl"/>
        </authorList>
    </citation>
    <scope>IDENTIFICATION</scope>
</reference>
<evidence type="ECO:0000256" key="1">
    <source>
        <dbReference type="ARBA" id="ARBA00022614"/>
    </source>
</evidence>
<name>A0A3Q1FR58_9TELE</name>
<dbReference type="InterPro" id="IPR050216">
    <property type="entry name" value="LRR_domain-containing"/>
</dbReference>
<evidence type="ECO:0000313" key="5">
    <source>
        <dbReference type="Proteomes" id="UP000257200"/>
    </source>
</evidence>
<protein>
    <recommendedName>
        <fullName evidence="6">Leucine rich repeat containing 69</fullName>
    </recommendedName>
</protein>
<dbReference type="Ensembl" id="ENSAPOT00000027626.1">
    <property type="protein sequence ID" value="ENSAPOP00000018132.1"/>
    <property type="gene ID" value="ENSAPOG00000021453.1"/>
</dbReference>
<dbReference type="SMART" id="SM00364">
    <property type="entry name" value="LRR_BAC"/>
    <property type="match status" value="4"/>
</dbReference>
<keyword evidence="3" id="KW-0472">Membrane</keyword>
<keyword evidence="3" id="KW-0812">Transmembrane</keyword>
<accession>A0A3Q1FR58</accession>
<dbReference type="InterPro" id="IPR003591">
    <property type="entry name" value="Leu-rich_rpt_typical-subtyp"/>
</dbReference>
<dbReference type="AlphaFoldDB" id="A0A3Q1FR58"/>
<keyword evidence="5" id="KW-1185">Reference proteome</keyword>
<dbReference type="InterPro" id="IPR001611">
    <property type="entry name" value="Leu-rich_rpt"/>
</dbReference>
<dbReference type="PANTHER" id="PTHR48051">
    <property type="match status" value="1"/>
</dbReference>